<sequence length="211" mass="23098">MKLAIIGATGKSGNMILNEALLRHLDVTAIVRSPEKLSANVPIIQRDAFSITAEDLAPFDVIISAFGNVAGETREAHVDIVKHYLEILKNSHKRILLVGAASYLYTDEKRTKKLYDTLWMRTAGLRSGSLVLERAYLTMKENAVGFDWTFIAPAVNYEASGPRTGHYQIGSDVVLNNAAGKSVISYADLAVALMDEVERPKHLNMLAAVAN</sequence>
<evidence type="ECO:0000313" key="3">
    <source>
        <dbReference type="Proteomes" id="UP000449209"/>
    </source>
</evidence>
<dbReference type="PANTHER" id="PTHR43355:SF2">
    <property type="entry name" value="FLAVIN REDUCTASE (NADPH)"/>
    <property type="match status" value="1"/>
</dbReference>
<dbReference type="GO" id="GO:0016646">
    <property type="term" value="F:oxidoreductase activity, acting on the CH-NH group of donors, NAD or NADP as acceptor"/>
    <property type="evidence" value="ECO:0007669"/>
    <property type="project" value="TreeGrafter"/>
</dbReference>
<organism evidence="2 3">
    <name type="scientific">Furfurilactobacillus milii</name>
    <dbReference type="NCBI Taxonomy" id="2888272"/>
    <lineage>
        <taxon>Bacteria</taxon>
        <taxon>Bacillati</taxon>
        <taxon>Bacillota</taxon>
        <taxon>Bacilli</taxon>
        <taxon>Lactobacillales</taxon>
        <taxon>Lactobacillaceae</taxon>
        <taxon>Furfurilactobacillus</taxon>
    </lineage>
</organism>
<dbReference type="PANTHER" id="PTHR43355">
    <property type="entry name" value="FLAVIN REDUCTASE (NADPH)"/>
    <property type="match status" value="1"/>
</dbReference>
<dbReference type="Gene3D" id="3.40.50.720">
    <property type="entry name" value="NAD(P)-binding Rossmann-like Domain"/>
    <property type="match status" value="1"/>
</dbReference>
<reference evidence="2 3" key="1">
    <citation type="journal article" date="2019" name="Appl. Environ. Microbiol.">
        <title>Genetic determinants of hydroxycinnamic acid metabolism in heterofermentative lactobacilli.</title>
        <authorList>
            <person name="Gaur G."/>
            <person name="Oh J.H."/>
            <person name="Filannino P."/>
            <person name="Gobbetti M."/>
            <person name="van Pijkeren J.P."/>
            <person name="Ganzle M.G."/>
        </authorList>
    </citation>
    <scope>NUCLEOTIDE SEQUENCE [LARGE SCALE GENOMIC DNA]</scope>
    <source>
        <strain evidence="2 3">C5</strain>
    </source>
</reference>
<evidence type="ECO:0000313" key="2">
    <source>
        <dbReference type="EMBL" id="MYV17583.1"/>
    </source>
</evidence>
<dbReference type="AlphaFoldDB" id="A0A6N9I5J5"/>
<dbReference type="InterPro" id="IPR016040">
    <property type="entry name" value="NAD(P)-bd_dom"/>
</dbReference>
<comment type="caution">
    <text evidence="2">The sequence shown here is derived from an EMBL/GenBank/DDBJ whole genome shotgun (WGS) entry which is preliminary data.</text>
</comment>
<gene>
    <name evidence="2" type="ORF">GB993_08720</name>
</gene>
<dbReference type="InterPro" id="IPR051606">
    <property type="entry name" value="Polyketide_Oxido-like"/>
</dbReference>
<accession>A0A6N9I5J5</accession>
<protein>
    <submittedName>
        <fullName evidence="2">NAD(P)H-binding protein</fullName>
    </submittedName>
</protein>
<dbReference type="RefSeq" id="WP_161003957.1">
    <property type="nucleotide sequence ID" value="NZ_WEZQ01000017.1"/>
</dbReference>
<evidence type="ECO:0000259" key="1">
    <source>
        <dbReference type="Pfam" id="PF13460"/>
    </source>
</evidence>
<dbReference type="Pfam" id="PF13460">
    <property type="entry name" value="NAD_binding_10"/>
    <property type="match status" value="1"/>
</dbReference>
<feature type="domain" description="NAD(P)-binding" evidence="1">
    <location>
        <begin position="7"/>
        <end position="199"/>
    </location>
</feature>
<dbReference type="OrthoDB" id="9785372at2"/>
<dbReference type="EMBL" id="WEZQ01000017">
    <property type="protein sequence ID" value="MYV17583.1"/>
    <property type="molecule type" value="Genomic_DNA"/>
</dbReference>
<proteinExistence type="predicted"/>
<dbReference type="InterPro" id="IPR036291">
    <property type="entry name" value="NAD(P)-bd_dom_sf"/>
</dbReference>
<name>A0A6N9I5J5_9LACO</name>
<dbReference type="SUPFAM" id="SSF51735">
    <property type="entry name" value="NAD(P)-binding Rossmann-fold domains"/>
    <property type="match status" value="1"/>
</dbReference>
<dbReference type="Proteomes" id="UP000449209">
    <property type="component" value="Unassembled WGS sequence"/>
</dbReference>